<dbReference type="InterPro" id="IPR017853">
    <property type="entry name" value="GH"/>
</dbReference>
<protein>
    <submittedName>
        <fullName evidence="7">Glycoside hydrolase</fullName>
    </submittedName>
</protein>
<dbReference type="Pfam" id="PF00704">
    <property type="entry name" value="Glyco_hydro_18"/>
    <property type="match status" value="1"/>
</dbReference>
<dbReference type="EMBL" id="VNJK01000001">
    <property type="protein sequence ID" value="TVX92616.1"/>
    <property type="molecule type" value="Genomic_DNA"/>
</dbReference>
<dbReference type="OrthoDB" id="9775889at2"/>
<accession>A0A559IYB7</accession>
<dbReference type="PROSITE" id="PS01095">
    <property type="entry name" value="GH18_1"/>
    <property type="match status" value="1"/>
</dbReference>
<dbReference type="Gene3D" id="3.20.20.80">
    <property type="entry name" value="Glycosidases"/>
    <property type="match status" value="1"/>
</dbReference>
<dbReference type="PANTHER" id="PTHR46066:SF2">
    <property type="entry name" value="CHITINASE DOMAIN-CONTAINING PROTEIN 1"/>
    <property type="match status" value="1"/>
</dbReference>
<evidence type="ECO:0000259" key="6">
    <source>
        <dbReference type="PROSITE" id="PS51910"/>
    </source>
</evidence>
<dbReference type="InterPro" id="IPR001223">
    <property type="entry name" value="Glyco_hydro18_cat"/>
</dbReference>
<evidence type="ECO:0000256" key="3">
    <source>
        <dbReference type="RuleBase" id="RU000489"/>
    </source>
</evidence>
<name>A0A559IYB7_9BACL</name>
<keyword evidence="2 3" id="KW-0326">Glycosidase</keyword>
<keyword evidence="8" id="KW-1185">Reference proteome</keyword>
<dbReference type="GO" id="GO:0008061">
    <property type="term" value="F:chitin binding"/>
    <property type="evidence" value="ECO:0007669"/>
    <property type="project" value="InterPro"/>
</dbReference>
<reference evidence="7 8" key="1">
    <citation type="submission" date="2019-07" db="EMBL/GenBank/DDBJ databases">
        <authorList>
            <person name="Kim J."/>
        </authorList>
    </citation>
    <scope>NUCLEOTIDE SEQUENCE [LARGE SCALE GENOMIC DNA]</scope>
    <source>
        <strain evidence="7 8">N4</strain>
    </source>
</reference>
<feature type="domain" description="SLH" evidence="5">
    <location>
        <begin position="416"/>
        <end position="479"/>
    </location>
</feature>
<dbReference type="PROSITE" id="PS51910">
    <property type="entry name" value="GH18_2"/>
    <property type="match status" value="1"/>
</dbReference>
<evidence type="ECO:0000313" key="8">
    <source>
        <dbReference type="Proteomes" id="UP000318102"/>
    </source>
</evidence>
<dbReference type="InterPro" id="IPR001579">
    <property type="entry name" value="Glyco_hydro_18_chit_AS"/>
</dbReference>
<dbReference type="Gene3D" id="3.10.50.10">
    <property type="match status" value="1"/>
</dbReference>
<comment type="similarity">
    <text evidence="4">Belongs to the glycosyl hydrolase 18 family.</text>
</comment>
<feature type="domain" description="SLH" evidence="5">
    <location>
        <begin position="352"/>
        <end position="415"/>
    </location>
</feature>
<feature type="domain" description="GH18" evidence="6">
    <location>
        <begin position="34"/>
        <end position="355"/>
    </location>
</feature>
<comment type="caution">
    <text evidence="7">The sequence shown here is derived from an EMBL/GenBank/DDBJ whole genome shotgun (WGS) entry which is preliminary data.</text>
</comment>
<evidence type="ECO:0000259" key="5">
    <source>
        <dbReference type="PROSITE" id="PS51272"/>
    </source>
</evidence>
<dbReference type="RefSeq" id="WP_144988247.1">
    <property type="nucleotide sequence ID" value="NZ_VNJK01000001.1"/>
</dbReference>
<dbReference type="Pfam" id="PF00395">
    <property type="entry name" value="SLH"/>
    <property type="match status" value="3"/>
</dbReference>
<sequence>MQVKPYIKRSIAGLLLLTLTLTMFPLSALAEKYSMSYIYFGTPSKYVEAVNQTQDSLDMISPSYFDLNKDGSLLLSPALDPSFIAEMHRRGIKVVPFLSNHWDREVGKQAMRNKDRLIKQIADAVKKYNLDGVNVDIENLTTAERDVHTEFVRKLKKALPADKEVSVAVAANPHGWKTGWHGSYDYKALADACDYLIMMTYDQSYRGGPAGPVASLSFVEKSIQEGLKDIPKHKLVMGIPTFGRYWNEDGSIKGDAIQHSRIDSLVKQYGGQFSYDKKSESAKATFTIKKGDPVPTIHDKKLTPGTYTVWYDNDRSIKAKLSLVSKYDLKGAGVWSLNEDSGDLWNNYRSWLNGVPYLDTVGHWAEQSISILQDKGWMTGLKPNYFAPNAALTRAQAASILVRVNGLNGNPANSGGKQQYWDVPAQHWAADAIKIASQAGLVSGMPDGSFAPNRAVTREEIAVMINRLVKQSSLKTSNSAVKTFNDVTSSRWSYGAIMELTKKGIISGYKDGTFRPTKQVTRAEMASMLHAAFK</sequence>
<proteinExistence type="inferred from homology"/>
<dbReference type="InterPro" id="IPR001119">
    <property type="entry name" value="SLH_dom"/>
</dbReference>
<feature type="domain" description="SLH" evidence="5">
    <location>
        <begin position="480"/>
        <end position="534"/>
    </location>
</feature>
<keyword evidence="1 3" id="KW-0378">Hydrolase</keyword>
<organism evidence="7 8">
    <name type="scientific">Paenibacillus agilis</name>
    <dbReference type="NCBI Taxonomy" id="3020863"/>
    <lineage>
        <taxon>Bacteria</taxon>
        <taxon>Bacillati</taxon>
        <taxon>Bacillota</taxon>
        <taxon>Bacilli</taxon>
        <taxon>Bacillales</taxon>
        <taxon>Paenibacillaceae</taxon>
        <taxon>Paenibacillus</taxon>
    </lineage>
</organism>
<dbReference type="InterPro" id="IPR011583">
    <property type="entry name" value="Chitinase_II/V-like_cat"/>
</dbReference>
<dbReference type="AlphaFoldDB" id="A0A559IYB7"/>
<evidence type="ECO:0000313" key="7">
    <source>
        <dbReference type="EMBL" id="TVX92616.1"/>
    </source>
</evidence>
<dbReference type="Proteomes" id="UP000318102">
    <property type="component" value="Unassembled WGS sequence"/>
</dbReference>
<gene>
    <name evidence="7" type="ORF">FPZ44_05875</name>
</gene>
<dbReference type="InterPro" id="IPR029070">
    <property type="entry name" value="Chitinase_insertion_sf"/>
</dbReference>
<dbReference type="GO" id="GO:0005975">
    <property type="term" value="P:carbohydrate metabolic process"/>
    <property type="evidence" value="ECO:0007669"/>
    <property type="project" value="InterPro"/>
</dbReference>
<dbReference type="PANTHER" id="PTHR46066">
    <property type="entry name" value="CHITINASE DOMAIN-CONTAINING PROTEIN 1 FAMILY MEMBER"/>
    <property type="match status" value="1"/>
</dbReference>
<evidence type="ECO:0000256" key="4">
    <source>
        <dbReference type="RuleBase" id="RU004453"/>
    </source>
</evidence>
<dbReference type="SMART" id="SM00636">
    <property type="entry name" value="Glyco_18"/>
    <property type="match status" value="1"/>
</dbReference>
<dbReference type="GO" id="GO:0004553">
    <property type="term" value="F:hydrolase activity, hydrolyzing O-glycosyl compounds"/>
    <property type="evidence" value="ECO:0007669"/>
    <property type="project" value="InterPro"/>
</dbReference>
<dbReference type="PROSITE" id="PS51272">
    <property type="entry name" value="SLH"/>
    <property type="match status" value="3"/>
</dbReference>
<evidence type="ECO:0000256" key="1">
    <source>
        <dbReference type="ARBA" id="ARBA00022801"/>
    </source>
</evidence>
<dbReference type="SUPFAM" id="SSF51445">
    <property type="entry name" value="(Trans)glycosidases"/>
    <property type="match status" value="1"/>
</dbReference>
<evidence type="ECO:0000256" key="2">
    <source>
        <dbReference type="ARBA" id="ARBA00023295"/>
    </source>
</evidence>